<gene>
    <name evidence="2" type="ORF">PECUL_23A005847</name>
</gene>
<sequence>MGRNHRTEHSQNPRDPQPGPQQGTMDGFLHPPRGNDGGPDSPSPAPRSPVSTAGGDPATLERISDELRTMAVAMATKADLLTLTTTIQDALRAEMAGIRAQVSTHANRIESLEATTEAQNARLAASDTAIARQGDLLLHMRRHLEDLDNRGRRCNIRIRGIPEAERGENLEELLTSLFKLILQANAPQSRSKGEDRDPGTLRSKYLTALQKLGPSYPT</sequence>
<protein>
    <submittedName>
        <fullName evidence="2">Uncharacterized protein</fullName>
    </submittedName>
</protein>
<name>A0AAD1RQ48_PELCU</name>
<evidence type="ECO:0000313" key="2">
    <source>
        <dbReference type="EMBL" id="CAH2274857.1"/>
    </source>
</evidence>
<evidence type="ECO:0000313" key="3">
    <source>
        <dbReference type="Proteomes" id="UP001295444"/>
    </source>
</evidence>
<dbReference type="Proteomes" id="UP001295444">
    <property type="component" value="Chromosome 03"/>
</dbReference>
<keyword evidence="3" id="KW-1185">Reference proteome</keyword>
<proteinExistence type="predicted"/>
<evidence type="ECO:0000256" key="1">
    <source>
        <dbReference type="SAM" id="MobiDB-lite"/>
    </source>
</evidence>
<reference evidence="2" key="1">
    <citation type="submission" date="2022-03" db="EMBL/GenBank/DDBJ databases">
        <authorList>
            <person name="Alioto T."/>
            <person name="Alioto T."/>
            <person name="Gomez Garrido J."/>
        </authorList>
    </citation>
    <scope>NUCLEOTIDE SEQUENCE</scope>
</reference>
<dbReference type="AlphaFoldDB" id="A0AAD1RQ48"/>
<feature type="region of interest" description="Disordered" evidence="1">
    <location>
        <begin position="1"/>
        <end position="58"/>
    </location>
</feature>
<accession>A0AAD1RQ48</accession>
<organism evidence="2 3">
    <name type="scientific">Pelobates cultripes</name>
    <name type="common">Western spadefoot toad</name>
    <dbReference type="NCBI Taxonomy" id="61616"/>
    <lineage>
        <taxon>Eukaryota</taxon>
        <taxon>Metazoa</taxon>
        <taxon>Chordata</taxon>
        <taxon>Craniata</taxon>
        <taxon>Vertebrata</taxon>
        <taxon>Euteleostomi</taxon>
        <taxon>Amphibia</taxon>
        <taxon>Batrachia</taxon>
        <taxon>Anura</taxon>
        <taxon>Pelobatoidea</taxon>
        <taxon>Pelobatidae</taxon>
        <taxon>Pelobates</taxon>
    </lineage>
</organism>
<feature type="compositionally biased region" description="Basic and acidic residues" evidence="1">
    <location>
        <begin position="1"/>
        <end position="12"/>
    </location>
</feature>
<dbReference type="EMBL" id="OW240914">
    <property type="protein sequence ID" value="CAH2274857.1"/>
    <property type="molecule type" value="Genomic_DNA"/>
</dbReference>